<proteinExistence type="predicted"/>
<dbReference type="InterPro" id="IPR051448">
    <property type="entry name" value="CdaR-like_regulators"/>
</dbReference>
<dbReference type="Pfam" id="PF13556">
    <property type="entry name" value="HTH_30"/>
    <property type="match status" value="2"/>
</dbReference>
<name>A0A3R7I8X6_9ACTN</name>
<dbReference type="InterPro" id="IPR042070">
    <property type="entry name" value="PucR_C-HTH_sf"/>
</dbReference>
<dbReference type="AlphaFoldDB" id="A0A3R7I8X6"/>
<gene>
    <name evidence="2" type="ORF">SFRA_010225</name>
</gene>
<protein>
    <submittedName>
        <fullName evidence="2">PucR family transcriptional regulator</fullName>
    </submittedName>
</protein>
<dbReference type="Proteomes" id="UP000028058">
    <property type="component" value="Unassembled WGS sequence"/>
</dbReference>
<comment type="caution">
    <text evidence="2">The sequence shown here is derived from an EMBL/GenBank/DDBJ whole genome shotgun (WGS) entry which is preliminary data.</text>
</comment>
<dbReference type="InterPro" id="IPR025736">
    <property type="entry name" value="PucR_C-HTH_dom"/>
</dbReference>
<organism evidence="2 3">
    <name type="scientific">Streptomyces xinghaiensis</name>
    <dbReference type="NCBI Taxonomy" id="1038928"/>
    <lineage>
        <taxon>Bacteria</taxon>
        <taxon>Bacillati</taxon>
        <taxon>Actinomycetota</taxon>
        <taxon>Actinomycetes</taxon>
        <taxon>Kitasatosporales</taxon>
        <taxon>Streptomycetaceae</taxon>
        <taxon>Streptomyces</taxon>
    </lineage>
</organism>
<evidence type="ECO:0000259" key="1">
    <source>
        <dbReference type="Pfam" id="PF13556"/>
    </source>
</evidence>
<accession>A0A3R7I8X6</accession>
<dbReference type="PANTHER" id="PTHR33744:SF1">
    <property type="entry name" value="DNA-BINDING TRANSCRIPTIONAL ACTIVATOR ADER"/>
    <property type="match status" value="1"/>
</dbReference>
<dbReference type="OrthoDB" id="3674804at2"/>
<dbReference type="Gene3D" id="1.10.10.2840">
    <property type="entry name" value="PucR C-terminal helix-turn-helix domain"/>
    <property type="match status" value="2"/>
</dbReference>
<evidence type="ECO:0000313" key="2">
    <source>
        <dbReference type="EMBL" id="RKM96445.1"/>
    </source>
</evidence>
<reference evidence="2 3" key="1">
    <citation type="journal article" date="2014" name="Genome Announc.">
        <title>Draft Genome Sequence of Streptomyces fradiae ATCC 19609, a Strain Highly Sensitive to Antibiotics.</title>
        <authorList>
            <person name="Bekker O.B."/>
            <person name="Klimina K.M."/>
            <person name="Vatlin A.A."/>
            <person name="Zakharevich N.V."/>
            <person name="Kasianov A.S."/>
            <person name="Danilenko V.N."/>
        </authorList>
    </citation>
    <scope>NUCLEOTIDE SEQUENCE [LARGE SCALE GENOMIC DNA]</scope>
    <source>
        <strain evidence="2 3">ATCC 19609</strain>
    </source>
</reference>
<feature type="domain" description="PucR C-terminal helix-turn-helix" evidence="1">
    <location>
        <begin position="339"/>
        <end position="386"/>
    </location>
</feature>
<sequence>MAVSTPQALDELLRQLSSRARRDAGPAPGPQTLIDWLGRQLGAEIALVDRGGTVEASTARFPPDVLGGLRAVLTRLAGGHLAAAASQTGPFHVRCEALGRHVPRPVLVVAGPQPLTREALALTSHAGALVEVVRRARQADDLALRYQRAAARVRLAILAALMTGEPTLARRMTAGAVPPLLDAERLRVHLLRCPPADRGRIIDAHEDASGYHGRGLMVRCPVYDDHLICLLPPDDDAGGADGGGSPAAPLRALVRDNPDYALGISAAVPLRDTARAYDQARHALAVACHTPERVADHHGRPSLAGLLPRPQAHAWARAFLEPIRAAPRLTLDITSLALNFPRSGVARLLDVSRNTVTAHLRRVQDALGLDLRDPRGRAELALALAIADLPSPDGGAVAEPPTPSVDGLLSAEAAVTWARAFLQPLRSGTDGALQQTLRAWIEAGTDAQRTARDLGISRTTVRAHLRTAEQLLQRSLLIPGPGTHELVHAFRIADRAP</sequence>
<feature type="domain" description="PucR C-terminal helix-turn-helix" evidence="1">
    <location>
        <begin position="434"/>
        <end position="476"/>
    </location>
</feature>
<dbReference type="EMBL" id="JNAD02000004">
    <property type="protein sequence ID" value="RKM96445.1"/>
    <property type="molecule type" value="Genomic_DNA"/>
</dbReference>
<keyword evidence="3" id="KW-1185">Reference proteome</keyword>
<evidence type="ECO:0000313" key="3">
    <source>
        <dbReference type="Proteomes" id="UP000028058"/>
    </source>
</evidence>
<dbReference type="PANTHER" id="PTHR33744">
    <property type="entry name" value="CARBOHYDRATE DIACID REGULATOR"/>
    <property type="match status" value="1"/>
</dbReference>